<protein>
    <submittedName>
        <fullName evidence="1">Uncharacterized protein</fullName>
    </submittedName>
</protein>
<evidence type="ECO:0000313" key="2">
    <source>
        <dbReference type="Proteomes" id="UP000290289"/>
    </source>
</evidence>
<gene>
    <name evidence="1" type="ORF">DVH24_024605</name>
</gene>
<dbReference type="AlphaFoldDB" id="A0A498JNL6"/>
<feature type="non-terminal residue" evidence="1">
    <location>
        <position position="1"/>
    </location>
</feature>
<comment type="caution">
    <text evidence="1">The sequence shown here is derived from an EMBL/GenBank/DDBJ whole genome shotgun (WGS) entry which is preliminary data.</text>
</comment>
<accession>A0A498JNL6</accession>
<dbReference type="EMBL" id="RDQH01000333">
    <property type="protein sequence ID" value="RXH94921.1"/>
    <property type="molecule type" value="Genomic_DNA"/>
</dbReference>
<keyword evidence="2" id="KW-1185">Reference proteome</keyword>
<reference evidence="1 2" key="1">
    <citation type="submission" date="2018-10" db="EMBL/GenBank/DDBJ databases">
        <title>A high-quality apple genome assembly.</title>
        <authorList>
            <person name="Hu J."/>
        </authorList>
    </citation>
    <scope>NUCLEOTIDE SEQUENCE [LARGE SCALE GENOMIC DNA]</scope>
    <source>
        <strain evidence="2">cv. HFTH1</strain>
        <tissue evidence="1">Young leaf</tissue>
    </source>
</reference>
<dbReference type="Proteomes" id="UP000290289">
    <property type="component" value="Chromosome 7"/>
</dbReference>
<organism evidence="1 2">
    <name type="scientific">Malus domestica</name>
    <name type="common">Apple</name>
    <name type="synonym">Pyrus malus</name>
    <dbReference type="NCBI Taxonomy" id="3750"/>
    <lineage>
        <taxon>Eukaryota</taxon>
        <taxon>Viridiplantae</taxon>
        <taxon>Streptophyta</taxon>
        <taxon>Embryophyta</taxon>
        <taxon>Tracheophyta</taxon>
        <taxon>Spermatophyta</taxon>
        <taxon>Magnoliopsida</taxon>
        <taxon>eudicotyledons</taxon>
        <taxon>Gunneridae</taxon>
        <taxon>Pentapetalae</taxon>
        <taxon>rosids</taxon>
        <taxon>fabids</taxon>
        <taxon>Rosales</taxon>
        <taxon>Rosaceae</taxon>
        <taxon>Amygdaloideae</taxon>
        <taxon>Maleae</taxon>
        <taxon>Malus</taxon>
    </lineage>
</organism>
<evidence type="ECO:0000313" key="1">
    <source>
        <dbReference type="EMBL" id="RXH94921.1"/>
    </source>
</evidence>
<sequence>KEPIALIPVKVGVEFSIPVLAILRVPPRFPRNSDSGISCALLFVSNFDSNNAVMELAVHCYLCQILILIMQLW</sequence>
<name>A0A498JNL6_MALDO</name>
<proteinExistence type="predicted"/>